<dbReference type="Gene3D" id="3.90.176.10">
    <property type="entry name" value="Toxin ADP-ribosyltransferase, Chain A, domain 1"/>
    <property type="match status" value="1"/>
</dbReference>
<dbReference type="SUPFAM" id="SSF56399">
    <property type="entry name" value="ADP-ribosylation"/>
    <property type="match status" value="1"/>
</dbReference>
<name>A0A8S2DUE7_9BILA</name>
<dbReference type="PROSITE" id="PS50293">
    <property type="entry name" value="TPR_REGION"/>
    <property type="match status" value="1"/>
</dbReference>
<dbReference type="SMART" id="SM00028">
    <property type="entry name" value="TPR"/>
    <property type="match status" value="10"/>
</dbReference>
<dbReference type="EMBL" id="CAJNOK010007561">
    <property type="protein sequence ID" value="CAF1037958.1"/>
    <property type="molecule type" value="Genomic_DNA"/>
</dbReference>
<feature type="repeat" description="TPR" evidence="3">
    <location>
        <begin position="846"/>
        <end position="879"/>
    </location>
</feature>
<feature type="repeat" description="TPR" evidence="3">
    <location>
        <begin position="1031"/>
        <end position="1064"/>
    </location>
</feature>
<sequence>MFKQIVTKADLCQLYLDSNKDLATATIRLLELLNLENDEKSIETAEELFRIHVVQRKSRLRDWQQHHRSTSWYAEEVPVESLFLQLATDNQNENIPTDDDDDNELGPTQYLGSTTKFSELTLEQKRYRTIEAQLSNKSVGVFQKIDSTAVISHRYDDLQTCIDYFNASDKNDILFLIVSGLDALDIVPKINHLRQLDSIFIIAGKEDGCKTPSSLERYAKIIDYFEENENLLTNLTESIEENIDLCRKQIESFKFYDQHQKSTRQLSEEHGSFLWLQLFKQVVLQLPHDDEAKQEMVEKLREYYHNNNKQLKLISKFNETYKPSEALRWYTGQPFIYKQINRALRTEDIELLYKFRYFISDVCRYIEKKYVDAKEYELKLKLYRGVRMSKTEINRLQQNIGKLISTNGFLSTSMEEDVALGFVGMDDSEQQRSVLFEIDCDLPLINHVRLASLREFSDNYQEEEILFDLDTVFEILSIESNDKNLIRVQMKVSDEGRKTAQTYIEHVKKDISGVSTARIVFGRLLTDMGQYDKCETYFEHLLNSHQREEDTAFLYYYLAAAKAQKGYYDQALQTYQISYDLLMQANPPRLWPSASVLSDIGGVFSNKGQYKQATEYHNRAINIREQLSDYRGLATSLENMAIIFKKQGDYDCSLANLTKCLEFRKKLYPEEHEQIANCLMRTAGVYRDRNELNLALDYEKQALKINEQCLPGGHPRIAESLHYIGQTLYFQGRFDEALDYYMRSLNMRERAFATTGEHPTVATSLSSIGMIYYSKNEFTLALEYYRRAMKIRETFGLMDSDQAATTLMKIGMALCKQEKYEEALPYYKQSLEVKEKVFPFGHFEIVDCLTNLGNAYRDMGNFDQAFQYFQQAKEHVEFETVPKKMNFIRLSRLTDNMGIAIGRLHGDNDDEQRLRGLEYRLEAVRLLSRVYPRLDYARWMETIGDVFCDYNRWSKAIECYRTALRMKEKCTPFNSKEVVTSRRMLGRLFLQKHDDNEHRQYRDYILARMHYEKALVVIMRESSSHESNCYATVLNAIGSIYEKTSKYSLALQHYEKAFVILSAIAVNYVSSEDGNDDDE</sequence>
<proteinExistence type="predicted"/>
<accession>A0A8S2DUE7</accession>
<dbReference type="Gene3D" id="1.25.40.10">
    <property type="entry name" value="Tetratricopeptide repeat domain"/>
    <property type="match status" value="4"/>
</dbReference>
<comment type="caution">
    <text evidence="5">The sequence shown here is derived from an EMBL/GenBank/DDBJ whole genome shotgun (WGS) entry which is preliminary data.</text>
</comment>
<evidence type="ECO:0000256" key="3">
    <source>
        <dbReference type="PROSITE-ProRule" id="PRU00339"/>
    </source>
</evidence>
<dbReference type="SUPFAM" id="SSF48452">
    <property type="entry name" value="TPR-like"/>
    <property type="match status" value="3"/>
</dbReference>
<dbReference type="GO" id="GO:0005576">
    <property type="term" value="C:extracellular region"/>
    <property type="evidence" value="ECO:0007669"/>
    <property type="project" value="InterPro"/>
</dbReference>
<evidence type="ECO:0000313" key="6">
    <source>
        <dbReference type="EMBL" id="CAF3806104.1"/>
    </source>
</evidence>
<dbReference type="PROSITE" id="PS51996">
    <property type="entry name" value="TR_MART"/>
    <property type="match status" value="1"/>
</dbReference>
<dbReference type="PANTHER" id="PTHR45641:SF19">
    <property type="entry name" value="NEPHROCYSTIN-3"/>
    <property type="match status" value="1"/>
</dbReference>
<dbReference type="Pfam" id="PF13424">
    <property type="entry name" value="TPR_12"/>
    <property type="match status" value="4"/>
</dbReference>
<feature type="repeat" description="TPR" evidence="3">
    <location>
        <begin position="594"/>
        <end position="627"/>
    </location>
</feature>
<dbReference type="AlphaFoldDB" id="A0A8S2DUE7"/>
<gene>
    <name evidence="5" type="ORF">OVA965_LOCUS16331</name>
    <name evidence="6" type="ORF">TMI583_LOCUS16341</name>
</gene>
<dbReference type="InterPro" id="IPR011990">
    <property type="entry name" value="TPR-like_helical_dom_sf"/>
</dbReference>
<feature type="non-terminal residue" evidence="5">
    <location>
        <position position="1"/>
    </location>
</feature>
<dbReference type="Proteomes" id="UP000682733">
    <property type="component" value="Unassembled WGS sequence"/>
</dbReference>
<dbReference type="InterPro" id="IPR019734">
    <property type="entry name" value="TPR_rpt"/>
</dbReference>
<evidence type="ECO:0000256" key="2">
    <source>
        <dbReference type="ARBA" id="ARBA00022803"/>
    </source>
</evidence>
<dbReference type="PROSITE" id="PS50005">
    <property type="entry name" value="TPR"/>
    <property type="match status" value="6"/>
</dbReference>
<feature type="domain" description="ADP ribosyltransferase" evidence="4">
    <location>
        <begin position="311"/>
        <end position="482"/>
    </location>
</feature>
<reference evidence="5" key="1">
    <citation type="submission" date="2021-02" db="EMBL/GenBank/DDBJ databases">
        <authorList>
            <person name="Nowell W R."/>
        </authorList>
    </citation>
    <scope>NUCLEOTIDE SEQUENCE</scope>
</reference>
<feature type="repeat" description="TPR" evidence="3">
    <location>
        <begin position="804"/>
        <end position="837"/>
    </location>
</feature>
<evidence type="ECO:0000313" key="7">
    <source>
        <dbReference type="Proteomes" id="UP000677228"/>
    </source>
</evidence>
<dbReference type="Pfam" id="PF03496">
    <property type="entry name" value="ADPrib_exo_Tox"/>
    <property type="match status" value="1"/>
</dbReference>
<keyword evidence="2 3" id="KW-0802">TPR repeat</keyword>
<dbReference type="PANTHER" id="PTHR45641">
    <property type="entry name" value="TETRATRICOPEPTIDE REPEAT PROTEIN (AFU_ORTHOLOGUE AFUA_6G03870)"/>
    <property type="match status" value="1"/>
</dbReference>
<protein>
    <recommendedName>
        <fullName evidence="4">ADP ribosyltransferase domain-containing protein</fullName>
    </recommendedName>
</protein>
<feature type="repeat" description="TPR" evidence="3">
    <location>
        <begin position="718"/>
        <end position="751"/>
    </location>
</feature>
<dbReference type="EMBL" id="CAJOBA010007573">
    <property type="protein sequence ID" value="CAF3806104.1"/>
    <property type="molecule type" value="Genomic_DNA"/>
</dbReference>
<feature type="repeat" description="TPR" evidence="3">
    <location>
        <begin position="762"/>
        <end position="795"/>
    </location>
</feature>
<evidence type="ECO:0000256" key="1">
    <source>
        <dbReference type="ARBA" id="ARBA00022737"/>
    </source>
</evidence>
<organism evidence="5 7">
    <name type="scientific">Didymodactylos carnosus</name>
    <dbReference type="NCBI Taxonomy" id="1234261"/>
    <lineage>
        <taxon>Eukaryota</taxon>
        <taxon>Metazoa</taxon>
        <taxon>Spiralia</taxon>
        <taxon>Gnathifera</taxon>
        <taxon>Rotifera</taxon>
        <taxon>Eurotatoria</taxon>
        <taxon>Bdelloidea</taxon>
        <taxon>Philodinida</taxon>
        <taxon>Philodinidae</taxon>
        <taxon>Didymodactylos</taxon>
    </lineage>
</organism>
<evidence type="ECO:0000259" key="4">
    <source>
        <dbReference type="Pfam" id="PF03496"/>
    </source>
</evidence>
<evidence type="ECO:0000313" key="5">
    <source>
        <dbReference type="EMBL" id="CAF1037958.1"/>
    </source>
</evidence>
<dbReference type="Proteomes" id="UP000677228">
    <property type="component" value="Unassembled WGS sequence"/>
</dbReference>
<dbReference type="InterPro" id="IPR003540">
    <property type="entry name" value="ADP-ribosyltransferase"/>
</dbReference>
<keyword evidence="1" id="KW-0677">Repeat</keyword>